<organism evidence="2 3">
    <name type="scientific">Lachnotalea glycerini</name>
    <dbReference type="NCBI Taxonomy" id="1763509"/>
    <lineage>
        <taxon>Bacteria</taxon>
        <taxon>Bacillati</taxon>
        <taxon>Bacillota</taxon>
        <taxon>Clostridia</taxon>
        <taxon>Lachnospirales</taxon>
        <taxon>Lachnospiraceae</taxon>
        <taxon>Lachnotalea</taxon>
    </lineage>
</organism>
<keyword evidence="1" id="KW-1133">Transmembrane helix</keyword>
<keyword evidence="1" id="KW-0472">Membrane</keyword>
<keyword evidence="1" id="KW-0812">Transmembrane</keyword>
<gene>
    <name evidence="2" type="ORF">CG710_011000</name>
</gene>
<evidence type="ECO:0000256" key="1">
    <source>
        <dbReference type="SAM" id="Phobius"/>
    </source>
</evidence>
<dbReference type="Proteomes" id="UP000216411">
    <property type="component" value="Unassembled WGS sequence"/>
</dbReference>
<name>A0A371JEN8_9FIRM</name>
<comment type="caution">
    <text evidence="2">The sequence shown here is derived from an EMBL/GenBank/DDBJ whole genome shotgun (WGS) entry which is preliminary data.</text>
</comment>
<dbReference type="InterPro" id="IPR019074">
    <property type="entry name" value="YabQ"/>
</dbReference>
<reference evidence="2 3" key="1">
    <citation type="journal article" date="2017" name="Genome Announc.">
        <title>Draft Genome Sequence of a Sporulating and Motile Strain of Lachnotalea glycerini Isolated from Water in Quebec City, Canada.</title>
        <authorList>
            <person name="Maheux A.F."/>
            <person name="Boudreau D.K."/>
            <person name="Berube E."/>
            <person name="Boissinot M."/>
            <person name="Raymond F."/>
            <person name="Brodeur S."/>
            <person name="Corbeil J."/>
            <person name="Isabel S."/>
            <person name="Omar R.F."/>
            <person name="Bergeron M.G."/>
        </authorList>
    </citation>
    <scope>NUCLEOTIDE SEQUENCE [LARGE SCALE GENOMIC DNA]</scope>
    <source>
        <strain evidence="2 3">CCRI-19302</strain>
    </source>
</reference>
<keyword evidence="3" id="KW-1185">Reference proteome</keyword>
<dbReference type="EMBL" id="NOKA02000020">
    <property type="protein sequence ID" value="RDY31202.1"/>
    <property type="molecule type" value="Genomic_DNA"/>
</dbReference>
<evidence type="ECO:0000313" key="2">
    <source>
        <dbReference type="EMBL" id="RDY31202.1"/>
    </source>
</evidence>
<protein>
    <submittedName>
        <fullName evidence="2">Spore cortex biosynthesis protein YabQ</fullName>
    </submittedName>
</protein>
<dbReference type="AlphaFoldDB" id="A0A371JEN8"/>
<feature type="transmembrane region" description="Helical" evidence="1">
    <location>
        <begin position="78"/>
        <end position="103"/>
    </location>
</feature>
<sequence length="157" mass="18152">MEDYLSRCKMSQNIINESYFFGCCVLTGIAVISSYDLIRILRRIVKHGVIAIGIEDFIYWVVCGFFVFHIIYIRNDGILRGFAILAIILGMLIYNLTISSLLVKYISKILNKIKDFLTAPIKWIIKMCSKILKKYYKAVKIMLVRHKKESKQKGESG</sequence>
<feature type="transmembrane region" description="Helical" evidence="1">
    <location>
        <begin position="19"/>
        <end position="38"/>
    </location>
</feature>
<accession>A0A371JEN8</accession>
<feature type="transmembrane region" description="Helical" evidence="1">
    <location>
        <begin position="50"/>
        <end position="72"/>
    </location>
</feature>
<dbReference type="NCBIfam" id="TIGR02893">
    <property type="entry name" value="spore_yabQ"/>
    <property type="match status" value="1"/>
</dbReference>
<proteinExistence type="predicted"/>
<dbReference type="Pfam" id="PF09578">
    <property type="entry name" value="Spore_YabQ"/>
    <property type="match status" value="1"/>
</dbReference>
<evidence type="ECO:0000313" key="3">
    <source>
        <dbReference type="Proteomes" id="UP000216411"/>
    </source>
</evidence>